<evidence type="ECO:0000313" key="4">
    <source>
        <dbReference type="EMBL" id="AMC93281.1"/>
    </source>
</evidence>
<reference evidence="4 5" key="1">
    <citation type="submission" date="2015-10" db="EMBL/GenBank/DDBJ databases">
        <title>Erysipelothrix larvae sp. LV19 isolated from the larval gut of the rhinoceros beetle, Trypoxylus dichotomus.</title>
        <authorList>
            <person name="Lim S."/>
            <person name="Kim B.-C."/>
        </authorList>
    </citation>
    <scope>NUCLEOTIDE SEQUENCE [LARGE SCALE GENOMIC DNA]</scope>
    <source>
        <strain evidence="4 5">LV19</strain>
    </source>
</reference>
<evidence type="ECO:0000256" key="2">
    <source>
        <dbReference type="ARBA" id="ARBA00023295"/>
    </source>
</evidence>
<evidence type="ECO:0000313" key="5">
    <source>
        <dbReference type="Proteomes" id="UP000063781"/>
    </source>
</evidence>
<organism evidence="4 5">
    <name type="scientific">Erysipelothrix larvae</name>
    <dbReference type="NCBI Taxonomy" id="1514105"/>
    <lineage>
        <taxon>Bacteria</taxon>
        <taxon>Bacillati</taxon>
        <taxon>Bacillota</taxon>
        <taxon>Erysipelotrichia</taxon>
        <taxon>Erysipelotrichales</taxon>
        <taxon>Erysipelotrichaceae</taxon>
        <taxon>Erysipelothrix</taxon>
    </lineage>
</organism>
<dbReference type="PANTHER" id="PTHR12304">
    <property type="entry name" value="INOSINE-URIDINE PREFERRING NUCLEOSIDE HYDROLASE"/>
    <property type="match status" value="1"/>
</dbReference>
<evidence type="ECO:0000259" key="3">
    <source>
        <dbReference type="Pfam" id="PF01156"/>
    </source>
</evidence>
<sequence>MTKRKILIDTDPGIDDVLAIATAYCIDSLDIVALSSVKGNVSLEYTTRNAILTLDILKQNTPVYKGSKEPLVNSPVRNSNVHGSDGLGNLYDSYREATPPLDRKTGGLYDLAEYISQSEDKITIIAIGPLTNIAKLLMIDPHLNEKIEAIYIMGGGLKKGNVTDLAEFNFYCDAYAAQKVLLSGIDIYLSALDATTQVYFTYEEFDAYEVKNNKSEFIKKTLEYYINLDPYLHDVLAVLSLSDPHLFEFKKMNLNVLTSADSANGMVYESELKNNGNVYFVDVKSRENVVKRVFDIINTYNDR</sequence>
<keyword evidence="1" id="KW-0378">Hydrolase</keyword>
<dbReference type="STRING" id="1514105.AOC36_04625"/>
<proteinExistence type="predicted"/>
<dbReference type="GO" id="GO:0006152">
    <property type="term" value="P:purine nucleoside catabolic process"/>
    <property type="evidence" value="ECO:0007669"/>
    <property type="project" value="TreeGrafter"/>
</dbReference>
<dbReference type="GO" id="GO:0008477">
    <property type="term" value="F:purine nucleosidase activity"/>
    <property type="evidence" value="ECO:0007669"/>
    <property type="project" value="TreeGrafter"/>
</dbReference>
<protein>
    <recommendedName>
        <fullName evidence="3">Inosine/uridine-preferring nucleoside hydrolase domain-containing protein</fullName>
    </recommendedName>
</protein>
<dbReference type="SUPFAM" id="SSF53590">
    <property type="entry name" value="Nucleoside hydrolase"/>
    <property type="match status" value="1"/>
</dbReference>
<evidence type="ECO:0000256" key="1">
    <source>
        <dbReference type="ARBA" id="ARBA00022801"/>
    </source>
</evidence>
<feature type="domain" description="Inosine/uridine-preferring nucleoside hydrolase" evidence="3">
    <location>
        <begin position="6"/>
        <end position="278"/>
    </location>
</feature>
<dbReference type="PANTHER" id="PTHR12304:SF4">
    <property type="entry name" value="URIDINE NUCLEOSIDASE"/>
    <property type="match status" value="1"/>
</dbReference>
<keyword evidence="5" id="KW-1185">Reference proteome</keyword>
<name>A0A0X8GZH9_9FIRM</name>
<dbReference type="AlphaFoldDB" id="A0A0X8GZH9"/>
<dbReference type="InterPro" id="IPR023186">
    <property type="entry name" value="IUNH"/>
</dbReference>
<dbReference type="Gene3D" id="3.90.245.10">
    <property type="entry name" value="Ribonucleoside hydrolase-like"/>
    <property type="match status" value="1"/>
</dbReference>
<dbReference type="EMBL" id="CP013213">
    <property type="protein sequence ID" value="AMC93281.1"/>
    <property type="molecule type" value="Genomic_DNA"/>
</dbReference>
<dbReference type="KEGG" id="erl:AOC36_04625"/>
<dbReference type="RefSeq" id="WP_067631894.1">
    <property type="nucleotide sequence ID" value="NZ_CP013213.1"/>
</dbReference>
<dbReference type="OrthoDB" id="9797882at2"/>
<accession>A0A0X8GZH9</accession>
<gene>
    <name evidence="4" type="ORF">AOC36_04625</name>
</gene>
<dbReference type="Proteomes" id="UP000063781">
    <property type="component" value="Chromosome"/>
</dbReference>
<dbReference type="InterPro" id="IPR001910">
    <property type="entry name" value="Inosine/uridine_hydrolase_dom"/>
</dbReference>
<dbReference type="GO" id="GO:0005829">
    <property type="term" value="C:cytosol"/>
    <property type="evidence" value="ECO:0007669"/>
    <property type="project" value="TreeGrafter"/>
</dbReference>
<keyword evidence="2" id="KW-0326">Glycosidase</keyword>
<dbReference type="InterPro" id="IPR036452">
    <property type="entry name" value="Ribo_hydro-like"/>
</dbReference>
<dbReference type="Pfam" id="PF01156">
    <property type="entry name" value="IU_nuc_hydro"/>
    <property type="match status" value="1"/>
</dbReference>